<dbReference type="GO" id="GO:0045944">
    <property type="term" value="P:positive regulation of transcription by RNA polymerase II"/>
    <property type="evidence" value="ECO:0007669"/>
    <property type="project" value="InterPro"/>
</dbReference>
<evidence type="ECO:0000256" key="6">
    <source>
        <dbReference type="ARBA" id="ARBA00023242"/>
    </source>
</evidence>
<evidence type="ECO:0000256" key="5">
    <source>
        <dbReference type="ARBA" id="ARBA00023163"/>
    </source>
</evidence>
<dbReference type="PROSITE" id="PS50066">
    <property type="entry name" value="MADS_BOX_2"/>
    <property type="match status" value="1"/>
</dbReference>
<dbReference type="PRINTS" id="PR00404">
    <property type="entry name" value="MADSDOMAIN"/>
</dbReference>
<name>A0A401SXW4_CHIPU</name>
<evidence type="ECO:0000256" key="4">
    <source>
        <dbReference type="ARBA" id="ARBA00023159"/>
    </source>
</evidence>
<keyword evidence="10" id="KW-1185">Reference proteome</keyword>
<dbReference type="Gene3D" id="3.40.1810.10">
    <property type="entry name" value="Transcription factor, MADS-box"/>
    <property type="match status" value="1"/>
</dbReference>
<dbReference type="InterPro" id="IPR002100">
    <property type="entry name" value="TF_MADSbox"/>
</dbReference>
<dbReference type="Proteomes" id="UP000287033">
    <property type="component" value="Unassembled WGS sequence"/>
</dbReference>
<feature type="region of interest" description="Disordered" evidence="7">
    <location>
        <begin position="360"/>
        <end position="382"/>
    </location>
</feature>
<sequence>MGRKKIQISRIVDQRNRQVTFTKRKFGLMKKAYELSVLCDCEIALIIFNSTNRLFQYASTDMDRVLLKYTEYSEPHESRTNSDILETLRKKGLNGCESPDLEIDDSVEPSLEVTDKYRKYEAGNHLNNRPRVCAGTLSNHEVSIVAATQSAANLAYSNPTGSILNRGPLPQPVVSRSAPSSGLTSQVSTISHSGAGYLNTHISPGMLVSPGNLNRTMATRSPTPVNLGPDNRRSEMHAVSSGSRNMVASLRTNTSALQPTSPMVTMATPSLSGHGLANYSSTLTGYTLNDNASVSAYNSPGGAHQDQTAIWPLRQHQHHHPHQADLQSSAHPHLGVIGNSHLNQSSNLALPTFQAVSIKSERASPHSDGGGGGGGASGMFQHHEGRLGISGLDSPCEEAKDYAKSYQCPIVLTRPPARDEDNLGAKRMRLVDGWQR</sequence>
<dbReference type="CDD" id="cd00265">
    <property type="entry name" value="MADS_MEF2_like"/>
    <property type="match status" value="1"/>
</dbReference>
<dbReference type="GO" id="GO:0000981">
    <property type="term" value="F:DNA-binding transcription factor activity, RNA polymerase II-specific"/>
    <property type="evidence" value="ECO:0007669"/>
    <property type="project" value="TreeGrafter"/>
</dbReference>
<evidence type="ECO:0000313" key="10">
    <source>
        <dbReference type="Proteomes" id="UP000287033"/>
    </source>
</evidence>
<dbReference type="PANTHER" id="PTHR11945">
    <property type="entry name" value="MADS BOX PROTEIN"/>
    <property type="match status" value="1"/>
</dbReference>
<evidence type="ECO:0000256" key="2">
    <source>
        <dbReference type="ARBA" id="ARBA00023015"/>
    </source>
</evidence>
<dbReference type="PANTHER" id="PTHR11945:SF145">
    <property type="entry name" value="MYOCYTE ENHANCER FACTOR 2B-RELATED"/>
    <property type="match status" value="1"/>
</dbReference>
<keyword evidence="4" id="KW-0010">Activator</keyword>
<dbReference type="GO" id="GO:0000978">
    <property type="term" value="F:RNA polymerase II cis-regulatory region sequence-specific DNA binding"/>
    <property type="evidence" value="ECO:0007669"/>
    <property type="project" value="TreeGrafter"/>
</dbReference>
<organism evidence="9 10">
    <name type="scientific">Chiloscyllium punctatum</name>
    <name type="common">Brownbanded bambooshark</name>
    <name type="synonym">Hemiscyllium punctatum</name>
    <dbReference type="NCBI Taxonomy" id="137246"/>
    <lineage>
        <taxon>Eukaryota</taxon>
        <taxon>Metazoa</taxon>
        <taxon>Chordata</taxon>
        <taxon>Craniata</taxon>
        <taxon>Vertebrata</taxon>
        <taxon>Chondrichthyes</taxon>
        <taxon>Elasmobranchii</taxon>
        <taxon>Galeomorphii</taxon>
        <taxon>Galeoidea</taxon>
        <taxon>Orectolobiformes</taxon>
        <taxon>Hemiscylliidae</taxon>
        <taxon>Chiloscyllium</taxon>
    </lineage>
</organism>
<keyword evidence="2" id="KW-0805">Transcription regulation</keyword>
<dbReference type="InterPro" id="IPR036879">
    <property type="entry name" value="TF_MADSbox_sf"/>
</dbReference>
<dbReference type="EMBL" id="BEZZ01000676">
    <property type="protein sequence ID" value="GCC35234.1"/>
    <property type="molecule type" value="Genomic_DNA"/>
</dbReference>
<dbReference type="FunFam" id="3.40.1810.10:FF:000001">
    <property type="entry name" value="Myocyte-specific enhancer factor 2A homolog"/>
    <property type="match status" value="1"/>
</dbReference>
<evidence type="ECO:0000256" key="7">
    <source>
        <dbReference type="SAM" id="MobiDB-lite"/>
    </source>
</evidence>
<keyword evidence="5" id="KW-0804">Transcription</keyword>
<comment type="subcellular location">
    <subcellularLocation>
        <location evidence="1">Nucleus</location>
    </subcellularLocation>
</comment>
<keyword evidence="6" id="KW-0539">Nucleus</keyword>
<comment type="caution">
    <text evidence="9">The sequence shown here is derived from an EMBL/GenBank/DDBJ whole genome shotgun (WGS) entry which is preliminary data.</text>
</comment>
<feature type="compositionally biased region" description="Gly residues" evidence="7">
    <location>
        <begin position="368"/>
        <end position="377"/>
    </location>
</feature>
<dbReference type="SMART" id="SM00432">
    <property type="entry name" value="MADS"/>
    <property type="match status" value="1"/>
</dbReference>
<dbReference type="AlphaFoldDB" id="A0A401SXW4"/>
<dbReference type="GO" id="GO:0042826">
    <property type="term" value="F:histone deacetylase binding"/>
    <property type="evidence" value="ECO:0007669"/>
    <property type="project" value="TreeGrafter"/>
</dbReference>
<dbReference type="Pfam" id="PF00319">
    <property type="entry name" value="SRF-TF"/>
    <property type="match status" value="1"/>
</dbReference>
<evidence type="ECO:0000256" key="3">
    <source>
        <dbReference type="ARBA" id="ARBA00023125"/>
    </source>
</evidence>
<accession>A0A401SXW4</accession>
<feature type="domain" description="MADS-box" evidence="8">
    <location>
        <begin position="1"/>
        <end position="61"/>
    </location>
</feature>
<dbReference type="GO" id="GO:0007507">
    <property type="term" value="P:heart development"/>
    <property type="evidence" value="ECO:0007669"/>
    <property type="project" value="TreeGrafter"/>
</dbReference>
<dbReference type="STRING" id="137246.A0A401SXW4"/>
<gene>
    <name evidence="9" type="ORF">chiPu_0013717</name>
</gene>
<proteinExistence type="predicted"/>
<dbReference type="GO" id="GO:0046983">
    <property type="term" value="F:protein dimerization activity"/>
    <property type="evidence" value="ECO:0007669"/>
    <property type="project" value="InterPro"/>
</dbReference>
<dbReference type="InterPro" id="IPR033896">
    <property type="entry name" value="MEF2-like_N"/>
</dbReference>
<evidence type="ECO:0000259" key="8">
    <source>
        <dbReference type="PROSITE" id="PS50066"/>
    </source>
</evidence>
<dbReference type="GO" id="GO:0005634">
    <property type="term" value="C:nucleus"/>
    <property type="evidence" value="ECO:0007669"/>
    <property type="project" value="UniProtKB-SubCell"/>
</dbReference>
<dbReference type="OrthoDB" id="1898716at2759"/>
<dbReference type="SUPFAM" id="SSF55455">
    <property type="entry name" value="SRF-like"/>
    <property type="match status" value="1"/>
</dbReference>
<dbReference type="GO" id="GO:0030154">
    <property type="term" value="P:cell differentiation"/>
    <property type="evidence" value="ECO:0007669"/>
    <property type="project" value="TreeGrafter"/>
</dbReference>
<dbReference type="PROSITE" id="PS00350">
    <property type="entry name" value="MADS_BOX_1"/>
    <property type="match status" value="1"/>
</dbReference>
<evidence type="ECO:0000256" key="1">
    <source>
        <dbReference type="ARBA" id="ARBA00004123"/>
    </source>
</evidence>
<protein>
    <recommendedName>
        <fullName evidence="8">MADS-box domain-containing protein</fullName>
    </recommendedName>
</protein>
<keyword evidence="3" id="KW-0238">DNA-binding</keyword>
<reference evidence="9 10" key="1">
    <citation type="journal article" date="2018" name="Nat. Ecol. Evol.">
        <title>Shark genomes provide insights into elasmobranch evolution and the origin of vertebrates.</title>
        <authorList>
            <person name="Hara Y"/>
            <person name="Yamaguchi K"/>
            <person name="Onimaru K"/>
            <person name="Kadota M"/>
            <person name="Koyanagi M"/>
            <person name="Keeley SD"/>
            <person name="Tatsumi K"/>
            <person name="Tanaka K"/>
            <person name="Motone F"/>
            <person name="Kageyama Y"/>
            <person name="Nozu R"/>
            <person name="Adachi N"/>
            <person name="Nishimura O"/>
            <person name="Nakagawa R"/>
            <person name="Tanegashima C"/>
            <person name="Kiyatake I"/>
            <person name="Matsumoto R"/>
            <person name="Murakumo K"/>
            <person name="Nishida K"/>
            <person name="Terakita A"/>
            <person name="Kuratani S"/>
            <person name="Sato K"/>
            <person name="Hyodo S Kuraku.S."/>
        </authorList>
    </citation>
    <scope>NUCLEOTIDE SEQUENCE [LARGE SCALE GENOMIC DNA]</scope>
</reference>
<evidence type="ECO:0000313" key="9">
    <source>
        <dbReference type="EMBL" id="GCC35234.1"/>
    </source>
</evidence>